<evidence type="ECO:0000313" key="10">
    <source>
        <dbReference type="EMBL" id="MFB9886087.1"/>
    </source>
</evidence>
<dbReference type="GO" id="GO:0004526">
    <property type="term" value="F:ribonuclease P activity"/>
    <property type="evidence" value="ECO:0007669"/>
    <property type="project" value="UniProtKB-EC"/>
</dbReference>
<evidence type="ECO:0000256" key="8">
    <source>
        <dbReference type="NCBIfam" id="TIGR00188"/>
    </source>
</evidence>
<name>A0ABV5Z9Z3_9GAMM</name>
<dbReference type="Proteomes" id="UP001589628">
    <property type="component" value="Unassembled WGS sequence"/>
</dbReference>
<keyword evidence="6 7" id="KW-0694">RNA-binding</keyword>
<keyword evidence="5 7" id="KW-0378">Hydrolase</keyword>
<dbReference type="Pfam" id="PF00825">
    <property type="entry name" value="Ribonuclease_P"/>
    <property type="match status" value="1"/>
</dbReference>
<reference evidence="10 11" key="1">
    <citation type="submission" date="2024-09" db="EMBL/GenBank/DDBJ databases">
        <authorList>
            <person name="Sun Q."/>
            <person name="Mori K."/>
        </authorList>
    </citation>
    <scope>NUCLEOTIDE SEQUENCE [LARGE SCALE GENOMIC DNA]</scope>
    <source>
        <strain evidence="10 11">ATCC 51285</strain>
    </source>
</reference>
<evidence type="ECO:0000256" key="3">
    <source>
        <dbReference type="ARBA" id="ARBA00022722"/>
    </source>
</evidence>
<keyword evidence="4 7" id="KW-0255">Endonuclease</keyword>
<dbReference type="Gene3D" id="3.30.230.10">
    <property type="match status" value="1"/>
</dbReference>
<protein>
    <recommendedName>
        <fullName evidence="7 8">Ribonuclease P protein component</fullName>
        <shortName evidence="7">RNase P protein</shortName>
        <shortName evidence="7">RNaseP protein</shortName>
        <ecNumber evidence="7 8">3.1.26.5</ecNumber>
    </recommendedName>
    <alternativeName>
        <fullName evidence="7">Protein C5</fullName>
    </alternativeName>
</protein>
<dbReference type="InterPro" id="IPR020568">
    <property type="entry name" value="Ribosomal_Su5_D2-typ_SF"/>
</dbReference>
<feature type="region of interest" description="Disordered" evidence="9">
    <location>
        <begin position="116"/>
        <end position="137"/>
    </location>
</feature>
<evidence type="ECO:0000256" key="9">
    <source>
        <dbReference type="SAM" id="MobiDB-lite"/>
    </source>
</evidence>
<evidence type="ECO:0000256" key="4">
    <source>
        <dbReference type="ARBA" id="ARBA00022759"/>
    </source>
</evidence>
<evidence type="ECO:0000256" key="5">
    <source>
        <dbReference type="ARBA" id="ARBA00022801"/>
    </source>
</evidence>
<evidence type="ECO:0000313" key="11">
    <source>
        <dbReference type="Proteomes" id="UP001589628"/>
    </source>
</evidence>
<comment type="catalytic activity">
    <reaction evidence="7">
        <text>Endonucleolytic cleavage of RNA, removing 5'-extranucleotides from tRNA precursor.</text>
        <dbReference type="EC" id="3.1.26.5"/>
    </reaction>
</comment>
<dbReference type="EMBL" id="JBHLZN010000002">
    <property type="protein sequence ID" value="MFB9886087.1"/>
    <property type="molecule type" value="Genomic_DNA"/>
</dbReference>
<dbReference type="RefSeq" id="WP_051527425.1">
    <property type="nucleotide sequence ID" value="NZ_JAUESS010000007.1"/>
</dbReference>
<dbReference type="SUPFAM" id="SSF54211">
    <property type="entry name" value="Ribosomal protein S5 domain 2-like"/>
    <property type="match status" value="1"/>
</dbReference>
<dbReference type="PANTHER" id="PTHR33992">
    <property type="entry name" value="RIBONUCLEASE P PROTEIN COMPONENT"/>
    <property type="match status" value="1"/>
</dbReference>
<comment type="subunit">
    <text evidence="7">Consists of a catalytic RNA component (M1 or rnpB) and a protein subunit.</text>
</comment>
<sequence length="137" mass="15357">MSTYSFPRTARLLTPGDYRQVFNGTCFKASDQGLLVLAIANGGDRSRLGLVIAKKHVRRANQRNRVKRLIRESFRHHQHELAALDLVVIARPGLGDIENPQLHTMLGKIWQRIQKKASAPVSSPAPKGRRQPSSNSR</sequence>
<dbReference type="PROSITE" id="PS00648">
    <property type="entry name" value="RIBONUCLEASE_P"/>
    <property type="match status" value="1"/>
</dbReference>
<evidence type="ECO:0000256" key="7">
    <source>
        <dbReference type="HAMAP-Rule" id="MF_00227"/>
    </source>
</evidence>
<comment type="similarity">
    <text evidence="7">Belongs to the RnpA family.</text>
</comment>
<dbReference type="HAMAP" id="MF_00227">
    <property type="entry name" value="RNase_P"/>
    <property type="match status" value="1"/>
</dbReference>
<dbReference type="InterPro" id="IPR020539">
    <property type="entry name" value="RNase_P_CS"/>
</dbReference>
<accession>A0ABV5Z9Z3</accession>
<keyword evidence="11" id="KW-1185">Reference proteome</keyword>
<evidence type="ECO:0000256" key="1">
    <source>
        <dbReference type="ARBA" id="ARBA00002663"/>
    </source>
</evidence>
<dbReference type="PANTHER" id="PTHR33992:SF1">
    <property type="entry name" value="RIBONUCLEASE P PROTEIN COMPONENT"/>
    <property type="match status" value="1"/>
</dbReference>
<evidence type="ECO:0000256" key="2">
    <source>
        <dbReference type="ARBA" id="ARBA00022694"/>
    </source>
</evidence>
<gene>
    <name evidence="7 10" type="primary">rnpA</name>
    <name evidence="10" type="ORF">ACFFLH_06670</name>
</gene>
<dbReference type="EC" id="3.1.26.5" evidence="7 8"/>
<comment type="function">
    <text evidence="1 7">RNaseP catalyzes the removal of the 5'-leader sequence from pre-tRNA to produce the mature 5'-terminus. It can also cleave other RNA substrates such as 4.5S RNA. The protein component plays an auxiliary but essential role in vivo by binding to the 5'-leader sequence and broadening the substrate specificity of the ribozyme.</text>
</comment>
<dbReference type="InterPro" id="IPR014721">
    <property type="entry name" value="Ribsml_uS5_D2-typ_fold_subgr"/>
</dbReference>
<proteinExistence type="inferred from homology"/>
<evidence type="ECO:0000256" key="6">
    <source>
        <dbReference type="ARBA" id="ARBA00022884"/>
    </source>
</evidence>
<dbReference type="NCBIfam" id="TIGR00188">
    <property type="entry name" value="rnpA"/>
    <property type="match status" value="1"/>
</dbReference>
<keyword evidence="3 7" id="KW-0540">Nuclease</keyword>
<dbReference type="InterPro" id="IPR000100">
    <property type="entry name" value="RNase_P"/>
</dbReference>
<keyword evidence="2 7" id="KW-0819">tRNA processing</keyword>
<organism evidence="10 11">
    <name type="scientific">Balneatrix alpica</name>
    <dbReference type="NCBI Taxonomy" id="75684"/>
    <lineage>
        <taxon>Bacteria</taxon>
        <taxon>Pseudomonadati</taxon>
        <taxon>Pseudomonadota</taxon>
        <taxon>Gammaproteobacteria</taxon>
        <taxon>Oceanospirillales</taxon>
        <taxon>Balneatrichaceae</taxon>
        <taxon>Balneatrix</taxon>
    </lineage>
</organism>
<comment type="caution">
    <text evidence="10">The sequence shown here is derived from an EMBL/GenBank/DDBJ whole genome shotgun (WGS) entry which is preliminary data.</text>
</comment>